<protein>
    <recommendedName>
        <fullName evidence="3">YD repeat (Two copies)</fullName>
    </recommendedName>
</protein>
<gene>
    <name evidence="1" type="ORF">G9399_27460</name>
</gene>
<evidence type="ECO:0008006" key="3">
    <source>
        <dbReference type="Google" id="ProtNLM"/>
    </source>
</evidence>
<dbReference type="Proteomes" id="UP000503464">
    <property type="component" value="Chromosome"/>
</dbReference>
<dbReference type="AlphaFoldDB" id="A0AAE9S2Q3"/>
<accession>A0AAE9S2Q3</accession>
<dbReference type="RefSeq" id="WP_241810673.1">
    <property type="nucleotide sequence ID" value="NZ_CP054160.3"/>
</dbReference>
<name>A0AAE9S2Q3_SERFO</name>
<reference evidence="2" key="1">
    <citation type="submission" date="2020-03" db="EMBL/GenBank/DDBJ databases">
        <title>Genome sequences of seven Enterobacteriaceae strains isolated from Canadian wastewater treatment facilities.</title>
        <authorList>
            <person name="Huang H."/>
            <person name="Chmara J.T."/>
            <person name="Duceppe M.-O."/>
        </authorList>
    </citation>
    <scope>NUCLEOTIDE SEQUENCE [LARGE SCALE GENOMIC DNA]</scope>
    <source>
        <strain evidence="2">Biosolid 3</strain>
    </source>
</reference>
<dbReference type="EMBL" id="CP054160">
    <property type="protein sequence ID" value="USN89302.1"/>
    <property type="molecule type" value="Genomic_DNA"/>
</dbReference>
<evidence type="ECO:0000313" key="1">
    <source>
        <dbReference type="EMBL" id="USN89302.1"/>
    </source>
</evidence>
<sequence>MTYEYDERGQLSAAINAAGEAERYQYRDDYVFSLRQLAGGAEFYWEWQGEGKQARAMRHWSNLPNLDHVLWDEQPGAVTHVKRQTTRAG</sequence>
<proteinExistence type="predicted"/>
<evidence type="ECO:0000313" key="2">
    <source>
        <dbReference type="Proteomes" id="UP000503464"/>
    </source>
</evidence>
<organism evidence="1 2">
    <name type="scientific">Serratia fonticola</name>
    <dbReference type="NCBI Taxonomy" id="47917"/>
    <lineage>
        <taxon>Bacteria</taxon>
        <taxon>Pseudomonadati</taxon>
        <taxon>Pseudomonadota</taxon>
        <taxon>Gammaproteobacteria</taxon>
        <taxon>Enterobacterales</taxon>
        <taxon>Yersiniaceae</taxon>
        <taxon>Serratia</taxon>
    </lineage>
</organism>